<dbReference type="GO" id="GO:0045943">
    <property type="term" value="P:positive regulation of transcription by RNA polymerase I"/>
    <property type="evidence" value="ECO:0007669"/>
    <property type="project" value="TreeGrafter"/>
</dbReference>
<comment type="subcellular location">
    <subcellularLocation>
        <location evidence="1">Nucleus</location>
        <location evidence="1">Nucleolus</location>
    </subcellularLocation>
</comment>
<gene>
    <name evidence="8" type="primary">WD40</name>
    <name evidence="8" type="ORF">Esi_0026_0148</name>
</gene>
<dbReference type="InterPro" id="IPR001680">
    <property type="entry name" value="WD40_rpt"/>
</dbReference>
<dbReference type="InterPro" id="IPR019775">
    <property type="entry name" value="WD40_repeat_CS"/>
</dbReference>
<dbReference type="InParanoid" id="D8LJP1"/>
<dbReference type="GO" id="GO:0006364">
    <property type="term" value="P:rRNA processing"/>
    <property type="evidence" value="ECO:0007669"/>
    <property type="project" value="UniProtKB-KW"/>
</dbReference>
<dbReference type="CDD" id="cd00200">
    <property type="entry name" value="WD40"/>
    <property type="match status" value="1"/>
</dbReference>
<accession>D8LJP1</accession>
<feature type="repeat" description="WD" evidence="6">
    <location>
        <begin position="161"/>
        <end position="196"/>
    </location>
</feature>
<evidence type="ECO:0000313" key="9">
    <source>
        <dbReference type="Proteomes" id="UP000002630"/>
    </source>
</evidence>
<feature type="domain" description="U3 small nucleolar RNA-associated protein 15 C-terminal" evidence="7">
    <location>
        <begin position="372"/>
        <end position="488"/>
    </location>
</feature>
<dbReference type="SUPFAM" id="SSF50978">
    <property type="entry name" value="WD40 repeat-like"/>
    <property type="match status" value="1"/>
</dbReference>
<keyword evidence="4" id="KW-0677">Repeat</keyword>
<dbReference type="InterPro" id="IPR020472">
    <property type="entry name" value="WD40_PAC1"/>
</dbReference>
<dbReference type="InterPro" id="IPR036322">
    <property type="entry name" value="WD40_repeat_dom_sf"/>
</dbReference>
<dbReference type="GO" id="GO:0005730">
    <property type="term" value="C:nucleolus"/>
    <property type="evidence" value="ECO:0007669"/>
    <property type="project" value="UniProtKB-SubCell"/>
</dbReference>
<dbReference type="OMA" id="ATYQVVH"/>
<evidence type="ECO:0000256" key="1">
    <source>
        <dbReference type="ARBA" id="ARBA00004604"/>
    </source>
</evidence>
<evidence type="ECO:0000256" key="4">
    <source>
        <dbReference type="ARBA" id="ARBA00022737"/>
    </source>
</evidence>
<dbReference type="PROSITE" id="PS50082">
    <property type="entry name" value="WD_REPEATS_2"/>
    <property type="match status" value="3"/>
</dbReference>
<keyword evidence="5" id="KW-0539">Nucleus</keyword>
<keyword evidence="9" id="KW-1185">Reference proteome</keyword>
<evidence type="ECO:0000313" key="8">
    <source>
        <dbReference type="EMBL" id="CBN77068.1"/>
    </source>
</evidence>
<feature type="repeat" description="WD" evidence="6">
    <location>
        <begin position="248"/>
        <end position="289"/>
    </location>
</feature>
<dbReference type="PROSITE" id="PS50294">
    <property type="entry name" value="WD_REPEATS_REGION"/>
    <property type="match status" value="3"/>
</dbReference>
<evidence type="ECO:0000256" key="6">
    <source>
        <dbReference type="PROSITE-ProRule" id="PRU00221"/>
    </source>
</evidence>
<dbReference type="PANTHER" id="PTHR19924:SF26">
    <property type="entry name" value="U3 SMALL NUCLEOLAR RNA-ASSOCIATED PROTEIN 15 HOMOLOG"/>
    <property type="match status" value="1"/>
</dbReference>
<dbReference type="InterPro" id="IPR015943">
    <property type="entry name" value="WD40/YVTN_repeat-like_dom_sf"/>
</dbReference>
<organism evidence="8 9">
    <name type="scientific">Ectocarpus siliculosus</name>
    <name type="common">Brown alga</name>
    <name type="synonym">Conferva siliculosa</name>
    <dbReference type="NCBI Taxonomy" id="2880"/>
    <lineage>
        <taxon>Eukaryota</taxon>
        <taxon>Sar</taxon>
        <taxon>Stramenopiles</taxon>
        <taxon>Ochrophyta</taxon>
        <taxon>PX clade</taxon>
        <taxon>Phaeophyceae</taxon>
        <taxon>Ectocarpales</taxon>
        <taxon>Ectocarpaceae</taxon>
        <taxon>Ectocarpus</taxon>
    </lineage>
</organism>
<reference evidence="8 9" key="1">
    <citation type="journal article" date="2010" name="Nature">
        <title>The Ectocarpus genome and the independent evolution of multicellularity in brown algae.</title>
        <authorList>
            <person name="Cock J.M."/>
            <person name="Sterck L."/>
            <person name="Rouze P."/>
            <person name="Scornet D."/>
            <person name="Allen A.E."/>
            <person name="Amoutzias G."/>
            <person name="Anthouard V."/>
            <person name="Artiguenave F."/>
            <person name="Aury J.M."/>
            <person name="Badger J.H."/>
            <person name="Beszteri B."/>
            <person name="Billiau K."/>
            <person name="Bonnet E."/>
            <person name="Bothwell J.H."/>
            <person name="Bowler C."/>
            <person name="Boyen C."/>
            <person name="Brownlee C."/>
            <person name="Carrano C.J."/>
            <person name="Charrier B."/>
            <person name="Cho G.Y."/>
            <person name="Coelho S.M."/>
            <person name="Collen J."/>
            <person name="Corre E."/>
            <person name="Da Silva C."/>
            <person name="Delage L."/>
            <person name="Delaroque N."/>
            <person name="Dittami S.M."/>
            <person name="Doulbeau S."/>
            <person name="Elias M."/>
            <person name="Farnham G."/>
            <person name="Gachon C.M."/>
            <person name="Gschloessl B."/>
            <person name="Heesch S."/>
            <person name="Jabbari K."/>
            <person name="Jubin C."/>
            <person name="Kawai H."/>
            <person name="Kimura K."/>
            <person name="Kloareg B."/>
            <person name="Kupper F.C."/>
            <person name="Lang D."/>
            <person name="Le Bail A."/>
            <person name="Leblanc C."/>
            <person name="Lerouge P."/>
            <person name="Lohr M."/>
            <person name="Lopez P.J."/>
            <person name="Martens C."/>
            <person name="Maumus F."/>
            <person name="Michel G."/>
            <person name="Miranda-Saavedra D."/>
            <person name="Morales J."/>
            <person name="Moreau H."/>
            <person name="Motomura T."/>
            <person name="Nagasato C."/>
            <person name="Napoli C.A."/>
            <person name="Nelson D.R."/>
            <person name="Nyvall-Collen P."/>
            <person name="Peters A.F."/>
            <person name="Pommier C."/>
            <person name="Potin P."/>
            <person name="Poulain J."/>
            <person name="Quesneville H."/>
            <person name="Read B."/>
            <person name="Rensing S.A."/>
            <person name="Ritter A."/>
            <person name="Rousvoal S."/>
            <person name="Samanta M."/>
            <person name="Samson G."/>
            <person name="Schroeder D.C."/>
            <person name="Segurens B."/>
            <person name="Strittmatter M."/>
            <person name="Tonon T."/>
            <person name="Tregear J.W."/>
            <person name="Valentin K."/>
            <person name="von Dassow P."/>
            <person name="Yamagishi T."/>
            <person name="Van de Peer Y."/>
            <person name="Wincker P."/>
        </authorList>
    </citation>
    <scope>NUCLEOTIDE SEQUENCE [LARGE SCALE GENOMIC DNA]</scope>
    <source>
        <strain evidence="9">Ec32 / CCAP1310/4</strain>
    </source>
</reference>
<keyword evidence="3 6" id="KW-0853">WD repeat</keyword>
<dbReference type="PRINTS" id="PR00320">
    <property type="entry name" value="GPROTEINBRPT"/>
</dbReference>
<dbReference type="Proteomes" id="UP000002630">
    <property type="component" value="Linkage Group LG12"/>
</dbReference>
<evidence type="ECO:0000259" key="7">
    <source>
        <dbReference type="Pfam" id="PF09384"/>
    </source>
</evidence>
<dbReference type="EMBL" id="FN649737">
    <property type="protein sequence ID" value="CBN77068.1"/>
    <property type="molecule type" value="Genomic_DNA"/>
</dbReference>
<dbReference type="PANTHER" id="PTHR19924">
    <property type="entry name" value="UTP15 U3 SMALL NUCLEOLAR RNA-ASSOCIATED PROTEIN 15 FAMILY MEMBER"/>
    <property type="match status" value="1"/>
</dbReference>
<dbReference type="Gene3D" id="2.130.10.10">
    <property type="entry name" value="YVTN repeat-like/Quinoprotein amine dehydrogenase"/>
    <property type="match status" value="3"/>
</dbReference>
<keyword evidence="2" id="KW-0698">rRNA processing</keyword>
<proteinExistence type="predicted"/>
<evidence type="ECO:0000256" key="3">
    <source>
        <dbReference type="ARBA" id="ARBA00022574"/>
    </source>
</evidence>
<dbReference type="OrthoDB" id="431715at2759"/>
<sequence>MSSSYKRLTIKRFPRVQERETAEARYWRNFTNPEVQTHNAPVSCIHFSATAPHDFAVTCSTHVSLHAAATGRQIRSVGRFDHVAHSAQLRSDGKLMGTGDHTGTVKVIDVKTKGILRAFREHKAPTRVVRWSCDGLQLASGSDDKTLRLWDLPTSTAVQVRQGHADYVRALAASPSSPDTWISGSYDHTVKMWDTRQPKGNVLELSHGAPVEACLFLGGGGLCVSAGGNEVKVWDLLGGGGGRLLHTLANHQKTVTCLALDGTGSRLLTGGLDRHVKIYNLENFKVVHMLKYQAPVLALALAPDNSSLVAATTDRALTIRRRDLRHAAALAEREMAKSGRIGGPVGSDGGPRSVRTGTARYFNRGKTEGAGEGDVKVAARRSRAIASYDESLRKFRFREALDRGLATGSPLVVAALLEALRERGALEKALSGRDAAGLEPVVAYLAKHLTNPRHTEQLIAVTSSVLDMYGDVVASSPKALGLFAKLRAQQTQGN</sequence>
<dbReference type="SMART" id="SM00320">
    <property type="entry name" value="WD40"/>
    <property type="match status" value="7"/>
</dbReference>
<dbReference type="EMBL" id="FN648442">
    <property type="protein sequence ID" value="CBN77068.1"/>
    <property type="molecule type" value="Genomic_DNA"/>
</dbReference>
<dbReference type="Pfam" id="PF09384">
    <property type="entry name" value="UTP15_C"/>
    <property type="match status" value="1"/>
</dbReference>
<dbReference type="AlphaFoldDB" id="D8LJP1"/>
<dbReference type="InterPro" id="IPR018983">
    <property type="entry name" value="U3_snoRNA-assocProt_15_C"/>
</dbReference>
<evidence type="ECO:0000256" key="2">
    <source>
        <dbReference type="ARBA" id="ARBA00022552"/>
    </source>
</evidence>
<name>D8LJP1_ECTSI</name>
<feature type="repeat" description="WD" evidence="6">
    <location>
        <begin position="119"/>
        <end position="160"/>
    </location>
</feature>
<dbReference type="STRING" id="2880.D8LJP1"/>
<dbReference type="PROSITE" id="PS00678">
    <property type="entry name" value="WD_REPEATS_1"/>
    <property type="match status" value="1"/>
</dbReference>
<protein>
    <submittedName>
        <fullName evidence="8">Conserved WD40 repeat-containing protein</fullName>
    </submittedName>
</protein>
<evidence type="ECO:0000256" key="5">
    <source>
        <dbReference type="ARBA" id="ARBA00023242"/>
    </source>
</evidence>
<dbReference type="Pfam" id="PF00400">
    <property type="entry name" value="WD40"/>
    <property type="match status" value="3"/>
</dbReference>